<proteinExistence type="predicted"/>
<dbReference type="HOGENOM" id="CLU_2072483_0_0_1"/>
<protein>
    <submittedName>
        <fullName evidence="2">Uncharacterized protein</fullName>
    </submittedName>
</protein>
<name>C6HPW3_AJECH</name>
<dbReference type="VEuPathDB" id="FungiDB:HCDG_08244"/>
<evidence type="ECO:0000313" key="3">
    <source>
        <dbReference type="Proteomes" id="UP000002624"/>
    </source>
</evidence>
<evidence type="ECO:0000313" key="2">
    <source>
        <dbReference type="EMBL" id="EER37574.1"/>
    </source>
</evidence>
<feature type="region of interest" description="Disordered" evidence="1">
    <location>
        <begin position="42"/>
        <end position="64"/>
    </location>
</feature>
<feature type="region of interest" description="Disordered" evidence="1">
    <location>
        <begin position="85"/>
        <end position="118"/>
    </location>
</feature>
<dbReference type="AlphaFoldDB" id="C6HPW3"/>
<accession>C6HPW3</accession>
<reference evidence="3" key="1">
    <citation type="submission" date="2009-05" db="EMBL/GenBank/DDBJ databases">
        <title>The genome sequence of Ajellomyces capsulatus strain H143.</title>
        <authorList>
            <person name="Champion M."/>
            <person name="Cuomo C.A."/>
            <person name="Ma L.-J."/>
            <person name="Henn M.R."/>
            <person name="Sil A."/>
            <person name="Goldman B."/>
            <person name="Young S.K."/>
            <person name="Kodira C.D."/>
            <person name="Zeng Q."/>
            <person name="Koehrsen M."/>
            <person name="Alvarado L."/>
            <person name="Berlin A.M."/>
            <person name="Borenstein D."/>
            <person name="Chen Z."/>
            <person name="Engels R."/>
            <person name="Freedman E."/>
            <person name="Gellesch M."/>
            <person name="Goldberg J."/>
            <person name="Griggs A."/>
            <person name="Gujja S."/>
            <person name="Heiman D.I."/>
            <person name="Hepburn T.A."/>
            <person name="Howarth C."/>
            <person name="Jen D."/>
            <person name="Larson L."/>
            <person name="Lewis B."/>
            <person name="Mehta T."/>
            <person name="Park D."/>
            <person name="Pearson M."/>
            <person name="Roberts A."/>
            <person name="Saif S."/>
            <person name="Shea T.D."/>
            <person name="Shenoy N."/>
            <person name="Sisk P."/>
            <person name="Stolte C."/>
            <person name="Sykes S."/>
            <person name="Walk T."/>
            <person name="White J."/>
            <person name="Yandava C."/>
            <person name="Klein B."/>
            <person name="McEwen J.G."/>
            <person name="Puccia R."/>
            <person name="Goldman G.H."/>
            <person name="Felipe M.S."/>
            <person name="Nino-Vega G."/>
            <person name="San-Blas G."/>
            <person name="Taylor J.W."/>
            <person name="Mendoza L."/>
            <person name="Galagan J.E."/>
            <person name="Nusbaum C."/>
            <person name="Birren B.W."/>
        </authorList>
    </citation>
    <scope>NUCLEOTIDE SEQUENCE [LARGE SCALE GENOMIC DNA]</scope>
    <source>
        <strain evidence="3">H143</strain>
    </source>
</reference>
<dbReference type="Proteomes" id="UP000002624">
    <property type="component" value="Unassembled WGS sequence"/>
</dbReference>
<organism evidence="2 3">
    <name type="scientific">Ajellomyces capsulatus (strain H143)</name>
    <name type="common">Darling's disease fungus</name>
    <name type="synonym">Histoplasma capsulatum</name>
    <dbReference type="NCBI Taxonomy" id="544712"/>
    <lineage>
        <taxon>Eukaryota</taxon>
        <taxon>Fungi</taxon>
        <taxon>Dikarya</taxon>
        <taxon>Ascomycota</taxon>
        <taxon>Pezizomycotina</taxon>
        <taxon>Eurotiomycetes</taxon>
        <taxon>Eurotiomycetidae</taxon>
        <taxon>Onygenales</taxon>
        <taxon>Ajellomycetaceae</taxon>
        <taxon>Histoplasma</taxon>
    </lineage>
</organism>
<dbReference type="EMBL" id="GG692434">
    <property type="protein sequence ID" value="EER37574.1"/>
    <property type="molecule type" value="Genomic_DNA"/>
</dbReference>
<evidence type="ECO:0000256" key="1">
    <source>
        <dbReference type="SAM" id="MobiDB-lite"/>
    </source>
</evidence>
<sequence>MTYAGQSAAVLVRILPSRGNPVTGEVVLCQGACRRCCQTDQWGAASHGAGGPERRTGPHLGNRRRREVYIQGAAPGLAAQPYLIGQWPLKDERDRPRQDREQPESTGEWKISDHRQLL</sequence>
<gene>
    <name evidence="2" type="ORF">HCDG_08244</name>
</gene>
<feature type="compositionally biased region" description="Basic and acidic residues" evidence="1">
    <location>
        <begin position="89"/>
        <end position="103"/>
    </location>
</feature>